<name>A0AAN9MZM0_CANGL</name>
<comment type="caution">
    <text evidence="1">The sequence shown here is derived from an EMBL/GenBank/DDBJ whole genome shotgun (WGS) entry which is preliminary data.</text>
</comment>
<reference evidence="1 2" key="1">
    <citation type="submission" date="2024-01" db="EMBL/GenBank/DDBJ databases">
        <title>The genomes of 5 underutilized Papilionoideae crops provide insights into root nodulation and disease resistanc.</title>
        <authorList>
            <person name="Jiang F."/>
        </authorList>
    </citation>
    <scope>NUCLEOTIDE SEQUENCE [LARGE SCALE GENOMIC DNA]</scope>
    <source>
        <strain evidence="1">LVBAO_FW01</strain>
        <tissue evidence="1">Leaves</tissue>
    </source>
</reference>
<gene>
    <name evidence="1" type="ORF">VNO77_03300</name>
</gene>
<protein>
    <submittedName>
        <fullName evidence="1">Uncharacterized protein</fullName>
    </submittedName>
</protein>
<dbReference type="AlphaFoldDB" id="A0AAN9MZM0"/>
<accession>A0AAN9MZM0</accession>
<proteinExistence type="predicted"/>
<organism evidence="1 2">
    <name type="scientific">Canavalia gladiata</name>
    <name type="common">Sword bean</name>
    <name type="synonym">Dolichos gladiatus</name>
    <dbReference type="NCBI Taxonomy" id="3824"/>
    <lineage>
        <taxon>Eukaryota</taxon>
        <taxon>Viridiplantae</taxon>
        <taxon>Streptophyta</taxon>
        <taxon>Embryophyta</taxon>
        <taxon>Tracheophyta</taxon>
        <taxon>Spermatophyta</taxon>
        <taxon>Magnoliopsida</taxon>
        <taxon>eudicotyledons</taxon>
        <taxon>Gunneridae</taxon>
        <taxon>Pentapetalae</taxon>
        <taxon>rosids</taxon>
        <taxon>fabids</taxon>
        <taxon>Fabales</taxon>
        <taxon>Fabaceae</taxon>
        <taxon>Papilionoideae</taxon>
        <taxon>50 kb inversion clade</taxon>
        <taxon>NPAAA clade</taxon>
        <taxon>indigoferoid/millettioid clade</taxon>
        <taxon>Phaseoleae</taxon>
        <taxon>Canavalia</taxon>
    </lineage>
</organism>
<keyword evidence="2" id="KW-1185">Reference proteome</keyword>
<dbReference type="EMBL" id="JAYMYQ010000001">
    <property type="protein sequence ID" value="KAK7361252.1"/>
    <property type="molecule type" value="Genomic_DNA"/>
</dbReference>
<sequence>MLRKDFLKDFLHEYRRSERRNSQKGLVARQDQGLGGELVISISWRKKKKRAFVALCKPLGSEGMLSISWVGPSHVNNTLHSTNEYLNGI</sequence>
<evidence type="ECO:0000313" key="1">
    <source>
        <dbReference type="EMBL" id="KAK7361252.1"/>
    </source>
</evidence>
<evidence type="ECO:0000313" key="2">
    <source>
        <dbReference type="Proteomes" id="UP001367508"/>
    </source>
</evidence>
<dbReference type="Proteomes" id="UP001367508">
    <property type="component" value="Unassembled WGS sequence"/>
</dbReference>